<dbReference type="PANTHER" id="PTHR39163">
    <property type="entry name" value="FERREDOXIN"/>
    <property type="match status" value="1"/>
</dbReference>
<evidence type="ECO:0000259" key="9">
    <source>
        <dbReference type="PROSITE" id="PS51379"/>
    </source>
</evidence>
<dbReference type="PRINTS" id="PR00352">
    <property type="entry name" value="3FE4SFRDOXIN"/>
</dbReference>
<keyword evidence="7 8" id="KW-0411">Iron-sulfur</keyword>
<keyword evidence="6 8" id="KW-0408">Iron</keyword>
<reference evidence="10 11" key="1">
    <citation type="submission" date="2022-05" db="EMBL/GenBank/DDBJ databases">
        <title>Sporolactobacillus sp nov CPB3-1, isolated from tree bark (Mangifera indica L.).</title>
        <authorList>
            <person name="Phuengjayaem S."/>
            <person name="Tanasupawat S."/>
        </authorList>
    </citation>
    <scope>NUCLEOTIDE SEQUENCE [LARGE SCALE GENOMIC DNA]</scope>
    <source>
        <strain evidence="10 11">CPB3-1</strain>
    </source>
</reference>
<dbReference type="Gene3D" id="3.30.70.20">
    <property type="match status" value="1"/>
</dbReference>
<keyword evidence="2 8" id="KW-0813">Transport</keyword>
<protein>
    <recommendedName>
        <fullName evidence="8">Ferredoxin</fullName>
    </recommendedName>
</protein>
<dbReference type="EMBL" id="JAMAST010000007">
    <property type="protein sequence ID" value="MCL1631856.1"/>
    <property type="molecule type" value="Genomic_DNA"/>
</dbReference>
<dbReference type="PANTHER" id="PTHR39163:SF1">
    <property type="entry name" value="FERREDOXIN"/>
    <property type="match status" value="1"/>
</dbReference>
<keyword evidence="5 8" id="KW-0249">Electron transport</keyword>
<comment type="caution">
    <text evidence="10">The sequence shown here is derived from an EMBL/GenBank/DDBJ whole genome shotgun (WGS) entry which is preliminary data.</text>
</comment>
<sequence length="84" mass="8765">MAKFTIVDKETCIACGACAATAPDLFDYDDEGIAFALIDGNKGNTAIPDELIEDLADAYEGCPSESICVSDTPFNGKADHAVGM</sequence>
<evidence type="ECO:0000313" key="10">
    <source>
        <dbReference type="EMBL" id="MCL1631856.1"/>
    </source>
</evidence>
<evidence type="ECO:0000256" key="4">
    <source>
        <dbReference type="ARBA" id="ARBA00022723"/>
    </source>
</evidence>
<accession>A0ABT0MAG0</accession>
<organism evidence="10 11">
    <name type="scientific">Sporolactobacillus mangiferae</name>
    <dbReference type="NCBI Taxonomy" id="2940498"/>
    <lineage>
        <taxon>Bacteria</taxon>
        <taxon>Bacillati</taxon>
        <taxon>Bacillota</taxon>
        <taxon>Bacilli</taxon>
        <taxon>Bacillales</taxon>
        <taxon>Sporolactobacillaceae</taxon>
        <taxon>Sporolactobacillus</taxon>
    </lineage>
</organism>
<keyword evidence="3" id="KW-0004">4Fe-4S</keyword>
<dbReference type="Proteomes" id="UP001203004">
    <property type="component" value="Unassembled WGS sequence"/>
</dbReference>
<comment type="function">
    <text evidence="8">Ferredoxins are iron-sulfur proteins that transfer electrons in a wide variety of metabolic reactions.</text>
</comment>
<dbReference type="InterPro" id="IPR052395">
    <property type="entry name" value="ET_Ferredoxin"/>
</dbReference>
<gene>
    <name evidence="10" type="ORF">M3N64_07815</name>
</gene>
<dbReference type="Pfam" id="PF13370">
    <property type="entry name" value="Fer4_13"/>
    <property type="match status" value="1"/>
</dbReference>
<keyword evidence="4 8" id="KW-0479">Metal-binding</keyword>
<evidence type="ECO:0000256" key="5">
    <source>
        <dbReference type="ARBA" id="ARBA00022982"/>
    </source>
</evidence>
<evidence type="ECO:0000256" key="8">
    <source>
        <dbReference type="RuleBase" id="RU368020"/>
    </source>
</evidence>
<dbReference type="SUPFAM" id="SSF54862">
    <property type="entry name" value="4Fe-4S ferredoxins"/>
    <property type="match status" value="1"/>
</dbReference>
<evidence type="ECO:0000256" key="3">
    <source>
        <dbReference type="ARBA" id="ARBA00022485"/>
    </source>
</evidence>
<evidence type="ECO:0000313" key="11">
    <source>
        <dbReference type="Proteomes" id="UP001203004"/>
    </source>
</evidence>
<dbReference type="PROSITE" id="PS51379">
    <property type="entry name" value="4FE4S_FER_2"/>
    <property type="match status" value="1"/>
</dbReference>
<evidence type="ECO:0000256" key="6">
    <source>
        <dbReference type="ARBA" id="ARBA00023004"/>
    </source>
</evidence>
<feature type="domain" description="4Fe-4S ferredoxin-type" evidence="9">
    <location>
        <begin position="3"/>
        <end position="31"/>
    </location>
</feature>
<keyword evidence="11" id="KW-1185">Reference proteome</keyword>
<evidence type="ECO:0000256" key="7">
    <source>
        <dbReference type="ARBA" id="ARBA00023014"/>
    </source>
</evidence>
<comment type="cofactor">
    <cofactor evidence="1">
        <name>[4Fe-4S] cluster</name>
        <dbReference type="ChEBI" id="CHEBI:49883"/>
    </cofactor>
</comment>
<dbReference type="InterPro" id="IPR001080">
    <property type="entry name" value="3Fe4S_ferredoxin"/>
</dbReference>
<name>A0ABT0MAG0_9BACL</name>
<dbReference type="InterPro" id="IPR017896">
    <property type="entry name" value="4Fe4S_Fe-S-bd"/>
</dbReference>
<dbReference type="RefSeq" id="WP_249100664.1">
    <property type="nucleotide sequence ID" value="NZ_JAMAST010000007.1"/>
</dbReference>
<proteinExistence type="predicted"/>
<evidence type="ECO:0000256" key="1">
    <source>
        <dbReference type="ARBA" id="ARBA00001966"/>
    </source>
</evidence>
<evidence type="ECO:0000256" key="2">
    <source>
        <dbReference type="ARBA" id="ARBA00022448"/>
    </source>
</evidence>